<dbReference type="PROSITE" id="PS51257">
    <property type="entry name" value="PROKAR_LIPOPROTEIN"/>
    <property type="match status" value="1"/>
</dbReference>
<feature type="domain" description="DUF4136" evidence="2">
    <location>
        <begin position="21"/>
        <end position="173"/>
    </location>
</feature>
<reference evidence="3 4" key="1">
    <citation type="submission" date="2020-03" db="EMBL/GenBank/DDBJ databases">
        <title>Metagenomic, metatranscriptomic, and metabolomic analyses revealed the key microbes and metabolic features during the fermentation of ganjang, Korean traditional soy sauce.</title>
        <authorList>
            <person name="Chun B.H."/>
            <person name="Jeon C.O."/>
        </authorList>
    </citation>
    <scope>NUCLEOTIDE SEQUENCE [LARGE SCALE GENOMIC DNA]</scope>
    <source>
        <strain evidence="3 4">KG14</strain>
    </source>
</reference>
<name>A0A851HQI3_9GAMM</name>
<keyword evidence="4" id="KW-1185">Reference proteome</keyword>
<dbReference type="AlphaFoldDB" id="A0A851HQI3"/>
<dbReference type="InterPro" id="IPR025411">
    <property type="entry name" value="DUF4136"/>
</dbReference>
<dbReference type="EMBL" id="JABEVQ010000003">
    <property type="protein sequence ID" value="NWN91207.1"/>
    <property type="molecule type" value="Genomic_DNA"/>
</dbReference>
<evidence type="ECO:0000259" key="2">
    <source>
        <dbReference type="Pfam" id="PF13590"/>
    </source>
</evidence>
<keyword evidence="1" id="KW-0732">Signal</keyword>
<sequence>MARVLMVVLITLAMTGCASKVVTDYNSSVVFGNYSSWAFAPDAGSASFISLDGNRVRKAVEREFTRKAMRKVDVPEADLLVNWRIVEQERLEQSGLGLGFGFGTGNFGWGLSTPPPVREVTEGKLVVELADQSSEEVVWRAASRRYLNESQSPETRRKLIDEVVAEMFKKYPPGLEGK</sequence>
<protein>
    <submittedName>
        <fullName evidence="3">DUF4136 domain-containing protein</fullName>
    </submittedName>
</protein>
<organism evidence="3 4">
    <name type="scientific">Marinobacter adhaerens</name>
    <dbReference type="NCBI Taxonomy" id="1033846"/>
    <lineage>
        <taxon>Bacteria</taxon>
        <taxon>Pseudomonadati</taxon>
        <taxon>Pseudomonadota</taxon>
        <taxon>Gammaproteobacteria</taxon>
        <taxon>Pseudomonadales</taxon>
        <taxon>Marinobacteraceae</taxon>
        <taxon>Marinobacter</taxon>
    </lineage>
</organism>
<feature type="chain" id="PRO_5032648736" evidence="1">
    <location>
        <begin position="21"/>
        <end position="178"/>
    </location>
</feature>
<comment type="caution">
    <text evidence="3">The sequence shown here is derived from an EMBL/GenBank/DDBJ whole genome shotgun (WGS) entry which is preliminary data.</text>
</comment>
<dbReference type="Gene3D" id="3.30.160.670">
    <property type="match status" value="1"/>
</dbReference>
<evidence type="ECO:0000313" key="4">
    <source>
        <dbReference type="Proteomes" id="UP000536442"/>
    </source>
</evidence>
<feature type="signal peptide" evidence="1">
    <location>
        <begin position="1"/>
        <end position="20"/>
    </location>
</feature>
<dbReference type="Pfam" id="PF13590">
    <property type="entry name" value="DUF4136"/>
    <property type="match status" value="1"/>
</dbReference>
<gene>
    <name evidence="3" type="ORF">HLV39_06845</name>
</gene>
<accession>A0A851HQI3</accession>
<proteinExistence type="predicted"/>
<evidence type="ECO:0000256" key="1">
    <source>
        <dbReference type="SAM" id="SignalP"/>
    </source>
</evidence>
<evidence type="ECO:0000313" key="3">
    <source>
        <dbReference type="EMBL" id="NWN91207.1"/>
    </source>
</evidence>
<dbReference type="Proteomes" id="UP000536442">
    <property type="component" value="Unassembled WGS sequence"/>
</dbReference>